<evidence type="ECO:0000256" key="8">
    <source>
        <dbReference type="ARBA" id="ARBA00023136"/>
    </source>
</evidence>
<keyword evidence="3" id="KW-0433">Leucine-rich repeat</keyword>
<dbReference type="KEGG" id="smo:SELMODRAFT_15676"/>
<evidence type="ECO:0000256" key="6">
    <source>
        <dbReference type="ARBA" id="ARBA00022737"/>
    </source>
</evidence>
<evidence type="ECO:0000313" key="9">
    <source>
        <dbReference type="EMBL" id="EFJ08897.1"/>
    </source>
</evidence>
<protein>
    <submittedName>
        <fullName evidence="9">Uncharacterized protein</fullName>
    </submittedName>
</protein>
<evidence type="ECO:0000256" key="7">
    <source>
        <dbReference type="ARBA" id="ARBA00022989"/>
    </source>
</evidence>
<accession>D8T3A5</accession>
<dbReference type="HOGENOM" id="CLU_2243519_0_0_1"/>
<feature type="non-terminal residue" evidence="9">
    <location>
        <position position="1"/>
    </location>
</feature>
<evidence type="ECO:0000256" key="2">
    <source>
        <dbReference type="ARBA" id="ARBA00022553"/>
    </source>
</evidence>
<sequence length="105" mass="11377">IPSSYAKLASLLVLSLNENLLGDDIPKQLGKYGKLTHVNLSFNTLEGKIPKPLARCPLKFFSVENNSLSGEIPYSTVMKKFAPEAFLGNPLLCGQVIGKKCPGFP</sequence>
<feature type="non-terminal residue" evidence="9">
    <location>
        <position position="105"/>
    </location>
</feature>
<name>D8T3A5_SELML</name>
<organism evidence="10">
    <name type="scientific">Selaginella moellendorffii</name>
    <name type="common">Spikemoss</name>
    <dbReference type="NCBI Taxonomy" id="88036"/>
    <lineage>
        <taxon>Eukaryota</taxon>
        <taxon>Viridiplantae</taxon>
        <taxon>Streptophyta</taxon>
        <taxon>Embryophyta</taxon>
        <taxon>Tracheophyta</taxon>
        <taxon>Lycopodiopsida</taxon>
        <taxon>Selaginellales</taxon>
        <taxon>Selaginellaceae</taxon>
        <taxon>Selaginella</taxon>
    </lineage>
</organism>
<dbReference type="SUPFAM" id="SSF52058">
    <property type="entry name" value="L domain-like"/>
    <property type="match status" value="1"/>
</dbReference>
<reference evidence="9 10" key="1">
    <citation type="journal article" date="2011" name="Science">
        <title>The Selaginella genome identifies genetic changes associated with the evolution of vascular plants.</title>
        <authorList>
            <person name="Banks J.A."/>
            <person name="Nishiyama T."/>
            <person name="Hasebe M."/>
            <person name="Bowman J.L."/>
            <person name="Gribskov M."/>
            <person name="dePamphilis C."/>
            <person name="Albert V.A."/>
            <person name="Aono N."/>
            <person name="Aoyama T."/>
            <person name="Ambrose B.A."/>
            <person name="Ashton N.W."/>
            <person name="Axtell M.J."/>
            <person name="Barker E."/>
            <person name="Barker M.S."/>
            <person name="Bennetzen J.L."/>
            <person name="Bonawitz N.D."/>
            <person name="Chapple C."/>
            <person name="Cheng C."/>
            <person name="Correa L.G."/>
            <person name="Dacre M."/>
            <person name="DeBarry J."/>
            <person name="Dreyer I."/>
            <person name="Elias M."/>
            <person name="Engstrom E.M."/>
            <person name="Estelle M."/>
            <person name="Feng L."/>
            <person name="Finet C."/>
            <person name="Floyd S.K."/>
            <person name="Frommer W.B."/>
            <person name="Fujita T."/>
            <person name="Gramzow L."/>
            <person name="Gutensohn M."/>
            <person name="Harholt J."/>
            <person name="Hattori M."/>
            <person name="Heyl A."/>
            <person name="Hirai T."/>
            <person name="Hiwatashi Y."/>
            <person name="Ishikawa M."/>
            <person name="Iwata M."/>
            <person name="Karol K.G."/>
            <person name="Koehler B."/>
            <person name="Kolukisaoglu U."/>
            <person name="Kubo M."/>
            <person name="Kurata T."/>
            <person name="Lalonde S."/>
            <person name="Li K."/>
            <person name="Li Y."/>
            <person name="Litt A."/>
            <person name="Lyons E."/>
            <person name="Manning G."/>
            <person name="Maruyama T."/>
            <person name="Michael T.P."/>
            <person name="Mikami K."/>
            <person name="Miyazaki S."/>
            <person name="Morinaga S."/>
            <person name="Murata T."/>
            <person name="Mueller-Roeber B."/>
            <person name="Nelson D.R."/>
            <person name="Obara M."/>
            <person name="Oguri Y."/>
            <person name="Olmstead R.G."/>
            <person name="Onodera N."/>
            <person name="Petersen B.L."/>
            <person name="Pils B."/>
            <person name="Prigge M."/>
            <person name="Rensing S.A."/>
            <person name="Riano-Pachon D.M."/>
            <person name="Roberts A.W."/>
            <person name="Sato Y."/>
            <person name="Scheller H.V."/>
            <person name="Schulz B."/>
            <person name="Schulz C."/>
            <person name="Shakirov E.V."/>
            <person name="Shibagaki N."/>
            <person name="Shinohara N."/>
            <person name="Shippen D.E."/>
            <person name="Soerensen I."/>
            <person name="Sotooka R."/>
            <person name="Sugimoto N."/>
            <person name="Sugita M."/>
            <person name="Sumikawa N."/>
            <person name="Tanurdzic M."/>
            <person name="Theissen G."/>
            <person name="Ulvskov P."/>
            <person name="Wakazuki S."/>
            <person name="Weng J.K."/>
            <person name="Willats W.W."/>
            <person name="Wipf D."/>
            <person name="Wolf P.G."/>
            <person name="Yang L."/>
            <person name="Zimmer A.D."/>
            <person name="Zhu Q."/>
            <person name="Mitros T."/>
            <person name="Hellsten U."/>
            <person name="Loque D."/>
            <person name="Otillar R."/>
            <person name="Salamov A."/>
            <person name="Schmutz J."/>
            <person name="Shapiro H."/>
            <person name="Lindquist E."/>
            <person name="Lucas S."/>
            <person name="Rokhsar D."/>
            <person name="Grigoriev I.V."/>
        </authorList>
    </citation>
    <scope>NUCLEOTIDE SEQUENCE [LARGE SCALE GENOMIC DNA]</scope>
</reference>
<dbReference type="InterPro" id="IPR001611">
    <property type="entry name" value="Leu-rich_rpt"/>
</dbReference>
<dbReference type="Pfam" id="PF00560">
    <property type="entry name" value="LRR_1"/>
    <property type="match status" value="1"/>
</dbReference>
<evidence type="ECO:0000256" key="4">
    <source>
        <dbReference type="ARBA" id="ARBA00022692"/>
    </source>
</evidence>
<keyword evidence="7" id="KW-1133">Transmembrane helix</keyword>
<evidence type="ECO:0000313" key="10">
    <source>
        <dbReference type="Proteomes" id="UP000001514"/>
    </source>
</evidence>
<dbReference type="FunFam" id="3.80.10.10:FF:000722">
    <property type="entry name" value="Leucine-rich repeat receptor-like protein kinase"/>
    <property type="match status" value="1"/>
</dbReference>
<keyword evidence="8" id="KW-0472">Membrane</keyword>
<comment type="subcellular location">
    <subcellularLocation>
        <location evidence="1">Membrane</location>
        <topology evidence="1">Single-pass membrane protein</topology>
    </subcellularLocation>
</comment>
<dbReference type="AlphaFoldDB" id="D8T3A5"/>
<dbReference type="Gramene" id="EFJ08897">
    <property type="protein sequence ID" value="EFJ08897"/>
    <property type="gene ID" value="SELMODRAFT_15676"/>
</dbReference>
<dbReference type="InParanoid" id="D8T3A5"/>
<dbReference type="PANTHER" id="PTHR48065">
    <property type="entry name" value="OS10G0469600 PROTEIN"/>
    <property type="match status" value="1"/>
</dbReference>
<dbReference type="GO" id="GO:0016020">
    <property type="term" value="C:membrane"/>
    <property type="evidence" value="ECO:0007669"/>
    <property type="project" value="UniProtKB-SubCell"/>
</dbReference>
<keyword evidence="4" id="KW-0812">Transmembrane</keyword>
<evidence type="ECO:0000256" key="5">
    <source>
        <dbReference type="ARBA" id="ARBA00022729"/>
    </source>
</evidence>
<dbReference type="InterPro" id="IPR032675">
    <property type="entry name" value="LRR_dom_sf"/>
</dbReference>
<keyword evidence="5" id="KW-0732">Signal</keyword>
<dbReference type="Gene3D" id="3.80.10.10">
    <property type="entry name" value="Ribonuclease Inhibitor"/>
    <property type="match status" value="1"/>
</dbReference>
<proteinExistence type="predicted"/>
<dbReference type="PANTHER" id="PTHR48065:SF75">
    <property type="entry name" value="LEUCINE-RICH REPEAT-CONTAINING N-TERMINAL PLANT-TYPE DOMAIN-CONTAINING PROTEIN"/>
    <property type="match status" value="1"/>
</dbReference>
<keyword evidence="6" id="KW-0677">Repeat</keyword>
<dbReference type="Proteomes" id="UP000001514">
    <property type="component" value="Unassembled WGS sequence"/>
</dbReference>
<evidence type="ECO:0000256" key="3">
    <source>
        <dbReference type="ARBA" id="ARBA00022614"/>
    </source>
</evidence>
<gene>
    <name evidence="9" type="ORF">SELMODRAFT_15676</name>
</gene>
<dbReference type="EMBL" id="GL377668">
    <property type="protein sequence ID" value="EFJ08897.1"/>
    <property type="molecule type" value="Genomic_DNA"/>
</dbReference>
<evidence type="ECO:0000256" key="1">
    <source>
        <dbReference type="ARBA" id="ARBA00004167"/>
    </source>
</evidence>
<dbReference type="STRING" id="88036.D8T3A5"/>
<keyword evidence="2" id="KW-0597">Phosphoprotein</keyword>
<keyword evidence="10" id="KW-1185">Reference proteome</keyword>